<dbReference type="AlphaFoldDB" id="A0A328BWL3"/>
<organism evidence="3 4">
    <name type="scientific">Glaesserella australis</name>
    <dbReference type="NCBI Taxonomy" id="2094024"/>
    <lineage>
        <taxon>Bacteria</taxon>
        <taxon>Pseudomonadati</taxon>
        <taxon>Pseudomonadota</taxon>
        <taxon>Gammaproteobacteria</taxon>
        <taxon>Pasteurellales</taxon>
        <taxon>Pasteurellaceae</taxon>
        <taxon>Glaesserella</taxon>
    </lineage>
</organism>
<accession>A0A328BWL3</accession>
<feature type="region of interest" description="Disordered" evidence="1">
    <location>
        <begin position="180"/>
        <end position="219"/>
    </location>
</feature>
<dbReference type="InterPro" id="IPR053861">
    <property type="entry name" value="Phage_Mu_Gp45_N"/>
</dbReference>
<reference evidence="4" key="1">
    <citation type="submission" date="2018-02" db="EMBL/GenBank/DDBJ databases">
        <title>Glaesserella australis sp. nov., isolated from the lungs of pigs.</title>
        <authorList>
            <person name="Turni C."/>
            <person name="Christensen H."/>
        </authorList>
    </citation>
    <scope>NUCLEOTIDE SEQUENCE [LARGE SCALE GENOMIC DNA]</scope>
    <source>
        <strain evidence="4">HS4635</strain>
    </source>
</reference>
<dbReference type="PIRSF" id="PIRSF012337">
    <property type="entry name" value="gp45"/>
    <property type="match status" value="1"/>
</dbReference>
<comment type="caution">
    <text evidence="3">The sequence shown here is derived from an EMBL/GenBank/DDBJ whole genome shotgun (WGS) entry which is preliminary data.</text>
</comment>
<gene>
    <name evidence="3" type="ORF">C5N92_07175</name>
</gene>
<name>A0A328BWL3_9PAST</name>
<evidence type="ECO:0000259" key="2">
    <source>
        <dbReference type="Pfam" id="PF06890"/>
    </source>
</evidence>
<protein>
    <submittedName>
        <fullName evidence="3">Phage baseplate assembly protein V</fullName>
    </submittedName>
</protein>
<dbReference type="Proteomes" id="UP000248689">
    <property type="component" value="Unassembled WGS sequence"/>
</dbReference>
<evidence type="ECO:0000256" key="1">
    <source>
        <dbReference type="SAM" id="MobiDB-lite"/>
    </source>
</evidence>
<dbReference type="RefSeq" id="WP_111750171.1">
    <property type="nucleotide sequence ID" value="NZ_PTPX01000014.1"/>
</dbReference>
<dbReference type="InterPro" id="IPR014462">
    <property type="entry name" value="Phage_Mu_Gp45"/>
</dbReference>
<dbReference type="EMBL" id="PTPX01000014">
    <property type="protein sequence ID" value="RAL18489.1"/>
    <property type="molecule type" value="Genomic_DNA"/>
</dbReference>
<dbReference type="InterPro" id="IPR013046">
    <property type="entry name" value="GpV/Gp45"/>
</dbReference>
<proteinExistence type="predicted"/>
<keyword evidence="4" id="KW-1185">Reference proteome</keyword>
<feature type="domain" description="Bacteriophage Mu Gp45 N-terminal" evidence="2">
    <location>
        <begin position="24"/>
        <end position="90"/>
    </location>
</feature>
<dbReference type="Pfam" id="PF06890">
    <property type="entry name" value="Phage_Mu_Gp45"/>
    <property type="match status" value="1"/>
</dbReference>
<evidence type="ECO:0000313" key="3">
    <source>
        <dbReference type="EMBL" id="RAL18489.1"/>
    </source>
</evidence>
<sequence length="219" mass="22988">MRRLSNRVKGIAQEVGNAVRNAFRGVLTVVSTKDNISKAQVTGLADELLSDVELMQHFGFTSAPPAGSQVVVLPVGGKTTHSIIIATENGAFRVKNLKSGEVAIYDQSGSTIVLKAGRMIEVDCDEFVLKCKKYSVNATQEAKFNTPILETSQKLIAQGQFTGNGGLSVQGGDGATFSGDITQTSGGFTTDGDVTANGTSLRSHLHTEQGDGKPTSSPI</sequence>
<dbReference type="OrthoDB" id="9802994at2"/>
<dbReference type="NCBIfam" id="TIGR01644">
    <property type="entry name" value="phage_P2_V"/>
    <property type="match status" value="1"/>
</dbReference>
<evidence type="ECO:0000313" key="4">
    <source>
        <dbReference type="Proteomes" id="UP000248689"/>
    </source>
</evidence>